<gene>
    <name evidence="1" type="ORF">CSKR_113086</name>
</gene>
<accession>A0A3R7H2P8</accession>
<comment type="caution">
    <text evidence="1">The sequence shown here is derived from an EMBL/GenBank/DDBJ whole genome shotgun (WGS) entry which is preliminary data.</text>
</comment>
<reference evidence="1 2" key="1">
    <citation type="journal article" date="2018" name="Biotechnol. Adv.">
        <title>Improved genomic resources and new bioinformatic workflow for the carcinogenic parasite Clonorchis sinensis: Biotechnological implications.</title>
        <authorList>
            <person name="Wang D."/>
            <person name="Korhonen P.K."/>
            <person name="Gasser R.B."/>
            <person name="Young N.D."/>
        </authorList>
    </citation>
    <scope>NUCLEOTIDE SEQUENCE [LARGE SCALE GENOMIC DNA]</scope>
    <source>
        <strain evidence="1">Cs-k2</strain>
    </source>
</reference>
<dbReference type="EMBL" id="NIRI02000042">
    <property type="protein sequence ID" value="KAG5448049.1"/>
    <property type="molecule type" value="Genomic_DNA"/>
</dbReference>
<name>A0A3R7H2P8_CLOSI</name>
<keyword evidence="2" id="KW-1185">Reference proteome</keyword>
<evidence type="ECO:0000313" key="1">
    <source>
        <dbReference type="EMBL" id="KAG5448049.1"/>
    </source>
</evidence>
<dbReference type="AlphaFoldDB" id="A0A3R7H2P8"/>
<organism evidence="1 2">
    <name type="scientific">Clonorchis sinensis</name>
    <name type="common">Chinese liver fluke</name>
    <dbReference type="NCBI Taxonomy" id="79923"/>
    <lineage>
        <taxon>Eukaryota</taxon>
        <taxon>Metazoa</taxon>
        <taxon>Spiralia</taxon>
        <taxon>Lophotrochozoa</taxon>
        <taxon>Platyhelminthes</taxon>
        <taxon>Trematoda</taxon>
        <taxon>Digenea</taxon>
        <taxon>Opisthorchiida</taxon>
        <taxon>Opisthorchiata</taxon>
        <taxon>Opisthorchiidae</taxon>
        <taxon>Clonorchis</taxon>
    </lineage>
</organism>
<proteinExistence type="predicted"/>
<dbReference type="Proteomes" id="UP000286415">
    <property type="component" value="Unassembled WGS sequence"/>
</dbReference>
<sequence>MSPFYVCRVNSGKPAGQTLFEQGISKKQARTAYTANFKAFLYVLPCESSHWQCRLSLLPIINTRPVSMRAGENKASTMRDSLIRRPFIKSSTVTSFWCLAAMQPEGSTRARILPGFPSLHRGSREAEVVFEPDPCLCATLFMKHWLCVRHTHNRTRCRISLLLKINTGPVFMRTDEYEAPTAQTNLT</sequence>
<reference evidence="1 2" key="2">
    <citation type="journal article" date="2021" name="Genomics">
        <title>High-quality reference genome for Clonorchis sinensis.</title>
        <authorList>
            <person name="Young N.D."/>
            <person name="Stroehlein A.J."/>
            <person name="Kinkar L."/>
            <person name="Wang T."/>
            <person name="Sohn W.M."/>
            <person name="Chang B.C.H."/>
            <person name="Kaur P."/>
            <person name="Weisz D."/>
            <person name="Dudchenko O."/>
            <person name="Aiden E.L."/>
            <person name="Korhonen P.K."/>
            <person name="Gasser R.B."/>
        </authorList>
    </citation>
    <scope>NUCLEOTIDE SEQUENCE [LARGE SCALE GENOMIC DNA]</scope>
    <source>
        <strain evidence="1">Cs-k2</strain>
    </source>
</reference>
<protein>
    <submittedName>
        <fullName evidence="1">Uncharacterized protein</fullName>
    </submittedName>
</protein>
<dbReference type="InParanoid" id="A0A3R7H2P8"/>
<evidence type="ECO:0000313" key="2">
    <source>
        <dbReference type="Proteomes" id="UP000286415"/>
    </source>
</evidence>